<protein>
    <recommendedName>
        <fullName evidence="3">UBC core domain-containing protein</fullName>
    </recommendedName>
</protein>
<dbReference type="InterPro" id="IPR050113">
    <property type="entry name" value="Ub_conjugating_enzyme"/>
</dbReference>
<dbReference type="RefSeq" id="XP_007836551.1">
    <property type="nucleotide sequence ID" value="XM_007838360.1"/>
</dbReference>
<dbReference type="EMBL" id="KI912115">
    <property type="protein sequence ID" value="ETS77717.1"/>
    <property type="molecule type" value="Genomic_DNA"/>
</dbReference>
<dbReference type="GeneID" id="19274792"/>
<gene>
    <name evidence="4" type="ORF">PFICI_09779</name>
</gene>
<feature type="region of interest" description="Disordered" evidence="2">
    <location>
        <begin position="178"/>
        <end position="216"/>
    </location>
</feature>
<feature type="region of interest" description="Disordered" evidence="2">
    <location>
        <begin position="655"/>
        <end position="675"/>
    </location>
</feature>
<dbReference type="KEGG" id="pfy:PFICI_09779"/>
<dbReference type="HOGENOM" id="CLU_016315_1_0_1"/>
<evidence type="ECO:0000259" key="3">
    <source>
        <dbReference type="PROSITE" id="PS50127"/>
    </source>
</evidence>
<dbReference type="SUPFAM" id="SSF54495">
    <property type="entry name" value="UBC-like"/>
    <property type="match status" value="1"/>
</dbReference>
<keyword evidence="5" id="KW-1185">Reference proteome</keyword>
<evidence type="ECO:0000256" key="2">
    <source>
        <dbReference type="SAM" id="MobiDB-lite"/>
    </source>
</evidence>
<dbReference type="STRING" id="1229662.W3WX82"/>
<organism evidence="4 5">
    <name type="scientific">Pestalotiopsis fici (strain W106-1 / CGMCC3.15140)</name>
    <dbReference type="NCBI Taxonomy" id="1229662"/>
    <lineage>
        <taxon>Eukaryota</taxon>
        <taxon>Fungi</taxon>
        <taxon>Dikarya</taxon>
        <taxon>Ascomycota</taxon>
        <taxon>Pezizomycotina</taxon>
        <taxon>Sordariomycetes</taxon>
        <taxon>Xylariomycetidae</taxon>
        <taxon>Amphisphaeriales</taxon>
        <taxon>Sporocadaceae</taxon>
        <taxon>Pestalotiopsis</taxon>
    </lineage>
</organism>
<sequence length="675" mass="76685">MVHDVQTLLRSQRLLQDISELRRKPYPNIDVHINDEDLTKFCLILSPPRWDKMHLTVDRLQNFPLSPPRIKMDSRVIHPNVFGNYICASILNTSEGYTPAYTLKSIAIQLLSFFGSETIEQVGTGEEVDLNHYRTQRTPKNMAIRGAGDDNFCCSACKFGPDSPKELGKRYVPGAVYVQEPTPSKQGRRSRRSKVLNDSASTESGSSTPRPPQSSAQNILAKYTGAVVLPVDTIPNEILLNILYQVEEFEDLVNLAYAWPRVSQVITEFDVMRQRELQCFVQKKTYHDANLGVGIAANTKSIRSEFDLISYEAYNDLKVRESIHHVQFDWWLPLPISRPHWARVRGHARETLQYLKTGGCVKYERPTDADVIYQFMTDIVVKLNNVRAIYDDPKSTLTHASDKAIESYFHLFHLLVCLATEDPSIVRSANRLLASFRDGNRSKTAAPNLGHLIVALLISDVEVTPELRKAIVTEAIVRNVVWTLQQHPELAYREPDAVSAYRLDQTFAASRTSYRLLMFSELFRRTARPDHGRPLAEIREELFDRHGGPPPGAVSHVAAEVRRLHGVSDFAQFMREMGFESIPTAANFTRFLRRTLDDSVAAGYSSEPLSQSQALVLRLGWWEPNVGIRPELRANFMKWVREDGTLHLPRVKAKGHNFFPSRQRQNGRGAGKGRR</sequence>
<dbReference type="InParanoid" id="W3WX82"/>
<dbReference type="PANTHER" id="PTHR24067">
    <property type="entry name" value="UBIQUITIN-CONJUGATING ENZYME E2"/>
    <property type="match status" value="1"/>
</dbReference>
<reference evidence="5" key="1">
    <citation type="journal article" date="2015" name="BMC Genomics">
        <title>Genomic and transcriptomic analysis of the endophytic fungus Pestalotiopsis fici reveals its lifestyle and high potential for synthesis of natural products.</title>
        <authorList>
            <person name="Wang X."/>
            <person name="Zhang X."/>
            <person name="Liu L."/>
            <person name="Xiang M."/>
            <person name="Wang W."/>
            <person name="Sun X."/>
            <person name="Che Y."/>
            <person name="Guo L."/>
            <person name="Liu G."/>
            <person name="Guo L."/>
            <person name="Wang C."/>
            <person name="Yin W.B."/>
            <person name="Stadler M."/>
            <person name="Zhang X."/>
            <person name="Liu X."/>
        </authorList>
    </citation>
    <scope>NUCLEOTIDE SEQUENCE [LARGE SCALE GENOMIC DNA]</scope>
    <source>
        <strain evidence="5">W106-1 / CGMCC3.15140</strain>
    </source>
</reference>
<feature type="compositionally biased region" description="Polar residues" evidence="2">
    <location>
        <begin position="196"/>
        <end position="216"/>
    </location>
</feature>
<feature type="domain" description="UBC core" evidence="3">
    <location>
        <begin position="9"/>
        <end position="156"/>
    </location>
</feature>
<dbReference type="Gene3D" id="3.10.110.10">
    <property type="entry name" value="Ubiquitin Conjugating Enzyme"/>
    <property type="match status" value="1"/>
</dbReference>
<accession>W3WX82</accession>
<proteinExistence type="predicted"/>
<dbReference type="PROSITE" id="PS50127">
    <property type="entry name" value="UBC_2"/>
    <property type="match status" value="1"/>
</dbReference>
<keyword evidence="1" id="KW-0833">Ubl conjugation pathway</keyword>
<dbReference type="Proteomes" id="UP000030651">
    <property type="component" value="Unassembled WGS sequence"/>
</dbReference>
<dbReference type="OMA" id="KILAFQV"/>
<evidence type="ECO:0000313" key="5">
    <source>
        <dbReference type="Proteomes" id="UP000030651"/>
    </source>
</evidence>
<dbReference type="eggNOG" id="ENOG502RZRM">
    <property type="taxonomic scope" value="Eukaryota"/>
</dbReference>
<dbReference type="InterPro" id="IPR016135">
    <property type="entry name" value="UBQ-conjugating_enzyme/RWD"/>
</dbReference>
<evidence type="ECO:0000313" key="4">
    <source>
        <dbReference type="EMBL" id="ETS77717.1"/>
    </source>
</evidence>
<dbReference type="OrthoDB" id="109543at2759"/>
<evidence type="ECO:0000256" key="1">
    <source>
        <dbReference type="ARBA" id="ARBA00022786"/>
    </source>
</evidence>
<name>W3WX82_PESFW</name>
<dbReference type="Pfam" id="PF00179">
    <property type="entry name" value="UQ_con"/>
    <property type="match status" value="1"/>
</dbReference>
<dbReference type="InterPro" id="IPR000608">
    <property type="entry name" value="UBC"/>
</dbReference>
<dbReference type="AlphaFoldDB" id="W3WX82"/>
<dbReference type="SMART" id="SM00212">
    <property type="entry name" value="UBCc"/>
    <property type="match status" value="1"/>
</dbReference>